<dbReference type="CDD" id="cd06455">
    <property type="entry name" value="M3A_TOP"/>
    <property type="match status" value="1"/>
</dbReference>
<dbReference type="GO" id="GO:0006508">
    <property type="term" value="P:proteolysis"/>
    <property type="evidence" value="ECO:0007669"/>
    <property type="project" value="UniProtKB-KW"/>
</dbReference>
<evidence type="ECO:0000256" key="5">
    <source>
        <dbReference type="ARBA" id="ARBA00022833"/>
    </source>
</evidence>
<proteinExistence type="inferred from homology"/>
<dbReference type="Pfam" id="PF01432">
    <property type="entry name" value="Peptidase_M3"/>
    <property type="match status" value="1"/>
</dbReference>
<keyword evidence="6 7" id="KW-0482">Metalloprotease</keyword>
<dbReference type="InterPro" id="IPR024077">
    <property type="entry name" value="Neurolysin/TOP_dom2"/>
</dbReference>
<feature type="domain" description="Peptidase M3A/M3B catalytic" evidence="9">
    <location>
        <begin position="231"/>
        <end position="715"/>
    </location>
</feature>
<evidence type="ECO:0000313" key="10">
    <source>
        <dbReference type="EMBL" id="KAJ5181379.1"/>
    </source>
</evidence>
<dbReference type="InterPro" id="IPR045090">
    <property type="entry name" value="Pept_M3A_M3B"/>
</dbReference>
<protein>
    <submittedName>
        <fullName evidence="10">Neurolysin/Thimet oligopeptidase N-terminal</fullName>
    </submittedName>
</protein>
<dbReference type="Proteomes" id="UP001150942">
    <property type="component" value="Unassembled WGS sequence"/>
</dbReference>
<dbReference type="SUPFAM" id="SSF55486">
    <property type="entry name" value="Metalloproteases ('zincins'), catalytic domain"/>
    <property type="match status" value="1"/>
</dbReference>
<feature type="region of interest" description="Disordered" evidence="8">
    <location>
        <begin position="1"/>
        <end position="20"/>
    </location>
</feature>
<feature type="compositionally biased region" description="Polar residues" evidence="8">
    <location>
        <begin position="1"/>
        <end position="17"/>
    </location>
</feature>
<keyword evidence="3 7" id="KW-0479">Metal-binding</keyword>
<dbReference type="InterPro" id="IPR024080">
    <property type="entry name" value="Neurolysin/TOP_N"/>
</dbReference>
<reference evidence="10" key="2">
    <citation type="journal article" date="2023" name="IMA Fungus">
        <title>Comparative genomic study of the Penicillium genus elucidates a diverse pangenome and 15 lateral gene transfer events.</title>
        <authorList>
            <person name="Petersen C."/>
            <person name="Sorensen T."/>
            <person name="Nielsen M.R."/>
            <person name="Sondergaard T.E."/>
            <person name="Sorensen J.L."/>
            <person name="Fitzpatrick D.A."/>
            <person name="Frisvad J.C."/>
            <person name="Nielsen K.L."/>
        </authorList>
    </citation>
    <scope>NUCLEOTIDE SEQUENCE</scope>
    <source>
        <strain evidence="10">IBT 20477</strain>
    </source>
</reference>
<evidence type="ECO:0000256" key="3">
    <source>
        <dbReference type="ARBA" id="ARBA00022723"/>
    </source>
</evidence>
<evidence type="ECO:0000259" key="9">
    <source>
        <dbReference type="Pfam" id="PF01432"/>
    </source>
</evidence>
<evidence type="ECO:0000256" key="2">
    <source>
        <dbReference type="ARBA" id="ARBA00022670"/>
    </source>
</evidence>
<dbReference type="Gene3D" id="1.10.1370.10">
    <property type="entry name" value="Neurolysin, domain 3"/>
    <property type="match status" value="1"/>
</dbReference>
<name>A0A9W9ILU4_9EURO</name>
<evidence type="ECO:0000256" key="4">
    <source>
        <dbReference type="ARBA" id="ARBA00022801"/>
    </source>
</evidence>
<evidence type="ECO:0000256" key="7">
    <source>
        <dbReference type="RuleBase" id="RU003435"/>
    </source>
</evidence>
<evidence type="ECO:0000256" key="1">
    <source>
        <dbReference type="ARBA" id="ARBA00006040"/>
    </source>
</evidence>
<dbReference type="OrthoDB" id="534666at2759"/>
<dbReference type="EMBL" id="JAPQKQ010000009">
    <property type="protein sequence ID" value="KAJ5181379.1"/>
    <property type="molecule type" value="Genomic_DNA"/>
</dbReference>
<dbReference type="GO" id="GO:0004222">
    <property type="term" value="F:metalloendopeptidase activity"/>
    <property type="evidence" value="ECO:0007669"/>
    <property type="project" value="InterPro"/>
</dbReference>
<comment type="cofactor">
    <cofactor evidence="7">
        <name>Zn(2+)</name>
        <dbReference type="ChEBI" id="CHEBI:29105"/>
    </cofactor>
    <text evidence="7">Binds 1 zinc ion.</text>
</comment>
<organism evidence="10 11">
    <name type="scientific">Penicillium cf. viridicatum</name>
    <dbReference type="NCBI Taxonomy" id="2972119"/>
    <lineage>
        <taxon>Eukaryota</taxon>
        <taxon>Fungi</taxon>
        <taxon>Dikarya</taxon>
        <taxon>Ascomycota</taxon>
        <taxon>Pezizomycotina</taxon>
        <taxon>Eurotiomycetes</taxon>
        <taxon>Eurotiomycetidae</taxon>
        <taxon>Eurotiales</taxon>
        <taxon>Aspergillaceae</taxon>
        <taxon>Penicillium</taxon>
    </lineage>
</organism>
<dbReference type="PANTHER" id="PTHR11804">
    <property type="entry name" value="PROTEASE M3 THIMET OLIGOPEPTIDASE-RELATED"/>
    <property type="match status" value="1"/>
</dbReference>
<dbReference type="GO" id="GO:0046872">
    <property type="term" value="F:metal ion binding"/>
    <property type="evidence" value="ECO:0007669"/>
    <property type="project" value="UniProtKB-UniRule"/>
</dbReference>
<evidence type="ECO:0000313" key="11">
    <source>
        <dbReference type="Proteomes" id="UP001150942"/>
    </source>
</evidence>
<keyword evidence="4 7" id="KW-0378">Hydrolase</keyword>
<gene>
    <name evidence="10" type="ORF">N7449_011526</name>
</gene>
<keyword evidence="11" id="KW-1185">Reference proteome</keyword>
<comment type="similarity">
    <text evidence="1 7">Belongs to the peptidase M3 family.</text>
</comment>
<dbReference type="AlphaFoldDB" id="A0A9W9ILU4"/>
<keyword evidence="2 7" id="KW-0645">Protease</keyword>
<dbReference type="GO" id="GO:0005758">
    <property type="term" value="C:mitochondrial intermembrane space"/>
    <property type="evidence" value="ECO:0007669"/>
    <property type="project" value="TreeGrafter"/>
</dbReference>
<evidence type="ECO:0000256" key="8">
    <source>
        <dbReference type="SAM" id="MobiDB-lite"/>
    </source>
</evidence>
<dbReference type="GO" id="GO:0006518">
    <property type="term" value="P:peptide metabolic process"/>
    <property type="evidence" value="ECO:0007669"/>
    <property type="project" value="TreeGrafter"/>
</dbReference>
<dbReference type="InterPro" id="IPR001567">
    <property type="entry name" value="Pept_M3A_M3B_dom"/>
</dbReference>
<keyword evidence="5 7" id="KW-0862">Zinc</keyword>
<sequence length="735" mass="85178">MKTHSTMKTTTEHSVTQEPPIFDLTPQSLKEEALKITNTTTSLWDLVVAGVQIADASFENTIWPIIQDENVKFEKQRLLLFYASTHPVKDVRDASNDVSNMLTDAEVELFSRRDMFLLVDSIVTKAKHRECAQDDESNHYLQKLHRRFLQIGCGIADDALRNDFKAKMKRLNHLERDCNRNLHEETTGLWLTPNELEGLPDAIFDRLKEGEGSQASQLWLPTKTPFSAPAMKNVKKESTRKKIYYAVENRMAGSVPLFQELILLRDETARMLGYPNHFTRKTSDKMVQGPQMVADLLSEIREALAPLAISDAEELLQLKQQEKAAFVETANTVFHWDIPYFTQRRIERTQTQELVLSEYFELQMTLQKLLEMFRYLLGAELRIVDTTHYQGLTWHEDVQMYTAWKVDSETDEFLGYAYLDLFPREGKYSHSGHYALQFGYQRPDGGRFYPSSALVMNYVRPLPDQPTLLSLDDVRKLFHELGHLFHALFTKIKYAGLCPVDRDFVEAPSKMLEQFFWVERHIKDISYHYSYISPSMMSAWMTSNRKYPDTKPLKPPPVQLDDNQAAALSRRNKNGNVRAQLNNLFFATYDMIIHSPTSREELLRTNLTELFNKTRSSISGTHGGETIGEGWEWGYGQTVFRNVINRYDAGYYSYLLGMVLAFDIFETGFRQDTMSKEAGRRYRDMILRVGGSQSEMKTLRDYLGREPTTRPYLEWLGARPRHTELSGRFKAFEVM</sequence>
<dbReference type="PANTHER" id="PTHR11804:SF84">
    <property type="entry name" value="SACCHAROLYSIN"/>
    <property type="match status" value="1"/>
</dbReference>
<reference evidence="10" key="1">
    <citation type="submission" date="2022-11" db="EMBL/GenBank/DDBJ databases">
        <authorList>
            <person name="Petersen C."/>
        </authorList>
    </citation>
    <scope>NUCLEOTIDE SEQUENCE</scope>
    <source>
        <strain evidence="10">IBT 20477</strain>
    </source>
</reference>
<dbReference type="Gene3D" id="1.20.1050.40">
    <property type="entry name" value="Endopeptidase. Chain P, domain 1"/>
    <property type="match status" value="1"/>
</dbReference>
<dbReference type="InterPro" id="IPR024079">
    <property type="entry name" value="MetalloPept_cat_dom_sf"/>
</dbReference>
<evidence type="ECO:0000256" key="6">
    <source>
        <dbReference type="ARBA" id="ARBA00023049"/>
    </source>
</evidence>
<accession>A0A9W9ILU4</accession>
<dbReference type="Gene3D" id="3.40.390.10">
    <property type="entry name" value="Collagenase (Catalytic Domain)"/>
    <property type="match status" value="1"/>
</dbReference>
<comment type="caution">
    <text evidence="10">The sequence shown here is derived from an EMBL/GenBank/DDBJ whole genome shotgun (WGS) entry which is preliminary data.</text>
</comment>